<dbReference type="NCBIfam" id="NF002017">
    <property type="entry name" value="PRK00823.1-2"/>
    <property type="match status" value="1"/>
</dbReference>
<dbReference type="Pfam" id="PF18029">
    <property type="entry name" value="Glyoxalase_6"/>
    <property type="match status" value="1"/>
</dbReference>
<evidence type="ECO:0000256" key="4">
    <source>
        <dbReference type="ARBA" id="ARBA00021735"/>
    </source>
</evidence>
<dbReference type="GO" id="GO:0006729">
    <property type="term" value="P:tetrahydrobiopterin biosynthetic process"/>
    <property type="evidence" value="ECO:0007669"/>
    <property type="project" value="InterPro"/>
</dbReference>
<evidence type="ECO:0000256" key="5">
    <source>
        <dbReference type="ARBA" id="ARBA00023239"/>
    </source>
</evidence>
<dbReference type="PANTHER" id="PTHR35908:SF1">
    <property type="entry name" value="CONSERVED PROTEIN"/>
    <property type="match status" value="1"/>
</dbReference>
<comment type="similarity">
    <text evidence="2">Belongs to the pterin-4-alpha-carbinolamine dehydratase family.</text>
</comment>
<comment type="catalytic activity">
    <reaction evidence="1">
        <text>(4aS,6R)-4a-hydroxy-L-erythro-5,6,7,8-tetrahydrobiopterin = (6R)-L-erythro-6,7-dihydrobiopterin + H2O</text>
        <dbReference type="Rhea" id="RHEA:11920"/>
        <dbReference type="ChEBI" id="CHEBI:15377"/>
        <dbReference type="ChEBI" id="CHEBI:15642"/>
        <dbReference type="ChEBI" id="CHEBI:43120"/>
        <dbReference type="EC" id="4.2.1.96"/>
    </reaction>
</comment>
<comment type="caution">
    <text evidence="7">The sequence shown here is derived from an EMBL/GenBank/DDBJ whole genome shotgun (WGS) entry which is preliminary data.</text>
</comment>
<sequence length="220" mass="23765">MARDTTTLTRTQVADERLTDWEWMVGAIEARYDTGGFAAGLELVNRIGAAAEEADHHPDLTLTWPYVHVRLVSHDAGGVTSRDVALARRISEIAAGVGATPTREKLTRVEIGLDTADTPAATEFWSAVLGYDVAGHEAVVDPDGRQVELWFQESDARDEGRQRFHVDVTVPPDQAQARIDAALAAGGTIVSTDRAPAFTVLADPEGNKVCVCTWQGRESS</sequence>
<reference evidence="7" key="1">
    <citation type="submission" date="2020-11" db="EMBL/GenBank/DDBJ databases">
        <title>Nocardioides sp. nov., isolated from Soil of Cynanchum wilfordii Hemsley rhizosphere.</title>
        <authorList>
            <person name="Lee J.-S."/>
            <person name="Suh M.K."/>
            <person name="Kim J.-S."/>
        </authorList>
    </citation>
    <scope>NUCLEOTIDE SEQUENCE</scope>
    <source>
        <strain evidence="7">KCTC 19275</strain>
    </source>
</reference>
<dbReference type="InterPro" id="IPR001533">
    <property type="entry name" value="Pterin_deHydtase"/>
</dbReference>
<dbReference type="InterPro" id="IPR036428">
    <property type="entry name" value="PCD_sf"/>
</dbReference>
<dbReference type="Gene3D" id="3.10.180.10">
    <property type="entry name" value="2,3-Dihydroxybiphenyl 1,2-Dioxygenase, domain 1"/>
    <property type="match status" value="1"/>
</dbReference>
<dbReference type="EMBL" id="JADKPN010000003">
    <property type="protein sequence ID" value="MBF4763084.1"/>
    <property type="molecule type" value="Genomic_DNA"/>
</dbReference>
<organism evidence="7 8">
    <name type="scientific">Nocardioides islandensis</name>
    <dbReference type="NCBI Taxonomy" id="433663"/>
    <lineage>
        <taxon>Bacteria</taxon>
        <taxon>Bacillati</taxon>
        <taxon>Actinomycetota</taxon>
        <taxon>Actinomycetes</taxon>
        <taxon>Propionibacteriales</taxon>
        <taxon>Nocardioidaceae</taxon>
        <taxon>Nocardioides</taxon>
    </lineage>
</organism>
<evidence type="ECO:0000256" key="1">
    <source>
        <dbReference type="ARBA" id="ARBA00001554"/>
    </source>
</evidence>
<dbReference type="CDD" id="cd00488">
    <property type="entry name" value="PCD_DCoH"/>
    <property type="match status" value="1"/>
</dbReference>
<dbReference type="RefSeq" id="WP_194706266.1">
    <property type="nucleotide sequence ID" value="NZ_JADKPN010000003.1"/>
</dbReference>
<evidence type="ECO:0000313" key="8">
    <source>
        <dbReference type="Proteomes" id="UP000640489"/>
    </source>
</evidence>
<dbReference type="AlphaFoldDB" id="A0A930V8W9"/>
<dbReference type="PANTHER" id="PTHR35908">
    <property type="entry name" value="HYPOTHETICAL FUSION PROTEIN"/>
    <property type="match status" value="1"/>
</dbReference>
<keyword evidence="8" id="KW-1185">Reference proteome</keyword>
<dbReference type="Proteomes" id="UP000640489">
    <property type="component" value="Unassembled WGS sequence"/>
</dbReference>
<feature type="domain" description="Glyoxalase-like" evidence="6">
    <location>
        <begin position="111"/>
        <end position="212"/>
    </location>
</feature>
<dbReference type="SUPFAM" id="SSF55248">
    <property type="entry name" value="PCD-like"/>
    <property type="match status" value="1"/>
</dbReference>
<evidence type="ECO:0000256" key="2">
    <source>
        <dbReference type="ARBA" id="ARBA00006472"/>
    </source>
</evidence>
<dbReference type="GO" id="GO:0008124">
    <property type="term" value="F:4-alpha-hydroxytetrahydrobiopterin dehydratase activity"/>
    <property type="evidence" value="ECO:0007669"/>
    <property type="project" value="UniProtKB-EC"/>
</dbReference>
<dbReference type="CDD" id="cd06587">
    <property type="entry name" value="VOC"/>
    <property type="match status" value="1"/>
</dbReference>
<dbReference type="Pfam" id="PF01329">
    <property type="entry name" value="Pterin_4a"/>
    <property type="match status" value="1"/>
</dbReference>
<dbReference type="InterPro" id="IPR041581">
    <property type="entry name" value="Glyoxalase_6"/>
</dbReference>
<name>A0A930V8W9_9ACTN</name>
<evidence type="ECO:0000256" key="3">
    <source>
        <dbReference type="ARBA" id="ARBA00013252"/>
    </source>
</evidence>
<protein>
    <recommendedName>
        <fullName evidence="4">Putative pterin-4-alpha-carbinolamine dehydratase</fullName>
        <ecNumber evidence="3">4.2.1.96</ecNumber>
    </recommendedName>
</protein>
<evidence type="ECO:0000313" key="7">
    <source>
        <dbReference type="EMBL" id="MBF4763084.1"/>
    </source>
</evidence>
<dbReference type="SUPFAM" id="SSF54593">
    <property type="entry name" value="Glyoxalase/Bleomycin resistance protein/Dihydroxybiphenyl dioxygenase"/>
    <property type="match status" value="1"/>
</dbReference>
<accession>A0A930V8W9</accession>
<dbReference type="EC" id="4.2.1.96" evidence="3"/>
<keyword evidence="5 7" id="KW-0456">Lyase</keyword>
<proteinExistence type="inferred from homology"/>
<dbReference type="InterPro" id="IPR029068">
    <property type="entry name" value="Glyas_Bleomycin-R_OHBP_Dase"/>
</dbReference>
<dbReference type="Gene3D" id="3.30.1360.20">
    <property type="entry name" value="Transcriptional coactivator/pterin dehydratase"/>
    <property type="match status" value="1"/>
</dbReference>
<evidence type="ECO:0000259" key="6">
    <source>
        <dbReference type="Pfam" id="PF18029"/>
    </source>
</evidence>
<gene>
    <name evidence="7" type="ORF">ISU07_08085</name>
</gene>